<feature type="region of interest" description="Disordered" evidence="1">
    <location>
        <begin position="25"/>
        <end position="83"/>
    </location>
</feature>
<proteinExistence type="predicted"/>
<feature type="compositionally biased region" description="Low complexity" evidence="1">
    <location>
        <begin position="25"/>
        <end position="50"/>
    </location>
</feature>
<keyword evidence="4" id="KW-1185">Reference proteome</keyword>
<evidence type="ECO:0000313" key="4">
    <source>
        <dbReference type="Proteomes" id="UP001320170"/>
    </source>
</evidence>
<evidence type="ECO:0000313" key="3">
    <source>
        <dbReference type="EMBL" id="MCE3533191.1"/>
    </source>
</evidence>
<gene>
    <name evidence="3" type="ORF">LXO92_12445</name>
</gene>
<organism evidence="3 4">
    <name type="scientific">Legionella resiliens</name>
    <dbReference type="NCBI Taxonomy" id="2905958"/>
    <lineage>
        <taxon>Bacteria</taxon>
        <taxon>Pseudomonadati</taxon>
        <taxon>Pseudomonadota</taxon>
        <taxon>Gammaproteobacteria</taxon>
        <taxon>Legionellales</taxon>
        <taxon>Legionellaceae</taxon>
        <taxon>Legionella</taxon>
    </lineage>
</organism>
<evidence type="ECO:0000256" key="1">
    <source>
        <dbReference type="SAM" id="MobiDB-lite"/>
    </source>
</evidence>
<feature type="signal peptide" evidence="2">
    <location>
        <begin position="1"/>
        <end position="22"/>
    </location>
</feature>
<dbReference type="EMBL" id="JAJTND010000004">
    <property type="protein sequence ID" value="MCE3533191.1"/>
    <property type="molecule type" value="Genomic_DNA"/>
</dbReference>
<evidence type="ECO:0000256" key="2">
    <source>
        <dbReference type="SAM" id="SignalP"/>
    </source>
</evidence>
<comment type="caution">
    <text evidence="3">The sequence shown here is derived from an EMBL/GenBank/DDBJ whole genome shotgun (WGS) entry which is preliminary data.</text>
</comment>
<keyword evidence="2" id="KW-0732">Signal</keyword>
<feature type="chain" id="PRO_5047292382" evidence="2">
    <location>
        <begin position="23"/>
        <end position="111"/>
    </location>
</feature>
<sequence length="111" mass="11569">MKGIMKMIVLSSMFAVSSYVMADNASSTPANTTTTTQPAASSANQPAANTHPGMWICTTNASSPTSGSPDEQADQTMAKNEAPGGSAFDFALKNCRDCTKITCELQTKPAQ</sequence>
<feature type="compositionally biased region" description="Polar residues" evidence="1">
    <location>
        <begin position="57"/>
        <end position="78"/>
    </location>
</feature>
<name>A0ABS8X352_9GAMM</name>
<dbReference type="Proteomes" id="UP001320170">
    <property type="component" value="Unassembled WGS sequence"/>
</dbReference>
<reference evidence="3 4" key="1">
    <citation type="journal article" date="2024" name="Pathogens">
        <title>Characterization of a Novel Species of Legionella Isolated from a Healthcare Facility: Legionella resiliens sp. nov.</title>
        <authorList>
            <person name="Cristino S."/>
            <person name="Pascale M.R."/>
            <person name="Marino F."/>
            <person name="Derelitto C."/>
            <person name="Salaris S."/>
            <person name="Orsini M."/>
            <person name="Squarzoni S."/>
            <person name="Grottola A."/>
            <person name="Girolamini L."/>
        </authorList>
    </citation>
    <scope>NUCLEOTIDE SEQUENCE [LARGE SCALE GENOMIC DNA]</scope>
    <source>
        <strain evidence="3 4">8cVS16</strain>
    </source>
</reference>
<dbReference type="RefSeq" id="WP_232891081.1">
    <property type="nucleotide sequence ID" value="NZ_JAJSPM010000008.1"/>
</dbReference>
<protein>
    <submittedName>
        <fullName evidence="3">Uncharacterized protein</fullName>
    </submittedName>
</protein>
<accession>A0ABS8X352</accession>